<dbReference type="EMBL" id="CAMXCT030002705">
    <property type="protein sequence ID" value="CAL4787284.1"/>
    <property type="molecule type" value="Genomic_DNA"/>
</dbReference>
<evidence type="ECO:0000256" key="3">
    <source>
        <dbReference type="ARBA" id="ARBA00022989"/>
    </source>
</evidence>
<dbReference type="GO" id="GO:0015165">
    <property type="term" value="F:pyrimidine nucleotide-sugar transmembrane transporter activity"/>
    <property type="evidence" value="ECO:0007669"/>
    <property type="project" value="InterPro"/>
</dbReference>
<dbReference type="Proteomes" id="UP001152797">
    <property type="component" value="Unassembled WGS sequence"/>
</dbReference>
<keyword evidence="3 5" id="KW-1133">Transmembrane helix</keyword>
<feature type="transmembrane region" description="Helical" evidence="5">
    <location>
        <begin position="105"/>
        <end position="125"/>
    </location>
</feature>
<dbReference type="EMBL" id="CAMXCT020002705">
    <property type="protein sequence ID" value="CAL1153347.1"/>
    <property type="molecule type" value="Genomic_DNA"/>
</dbReference>
<comment type="subcellular location">
    <subcellularLocation>
        <location evidence="1">Membrane</location>
        <topology evidence="1">Multi-pass membrane protein</topology>
    </subcellularLocation>
</comment>
<keyword evidence="4 5" id="KW-0472">Membrane</keyword>
<name>A0A9P1CZQ2_9DINO</name>
<feature type="transmembrane region" description="Helical" evidence="5">
    <location>
        <begin position="236"/>
        <end position="258"/>
    </location>
</feature>
<protein>
    <submittedName>
        <fullName evidence="8">Sugar phosphate transporter domain-containing protein</fullName>
    </submittedName>
</protein>
<gene>
    <name evidence="6" type="ORF">C1SCF055_LOCUS26129</name>
</gene>
<proteinExistence type="predicted"/>
<evidence type="ECO:0000313" key="9">
    <source>
        <dbReference type="Proteomes" id="UP001152797"/>
    </source>
</evidence>
<evidence type="ECO:0000256" key="1">
    <source>
        <dbReference type="ARBA" id="ARBA00004141"/>
    </source>
</evidence>
<reference evidence="6" key="1">
    <citation type="submission" date="2022-10" db="EMBL/GenBank/DDBJ databases">
        <authorList>
            <person name="Chen Y."/>
            <person name="Dougan E. K."/>
            <person name="Chan C."/>
            <person name="Rhodes N."/>
            <person name="Thang M."/>
        </authorList>
    </citation>
    <scope>NUCLEOTIDE SEQUENCE</scope>
</reference>
<reference evidence="7" key="2">
    <citation type="submission" date="2024-04" db="EMBL/GenBank/DDBJ databases">
        <authorList>
            <person name="Chen Y."/>
            <person name="Shah S."/>
            <person name="Dougan E. K."/>
            <person name="Thang M."/>
            <person name="Chan C."/>
        </authorList>
    </citation>
    <scope>NUCLEOTIDE SEQUENCE [LARGE SCALE GENOMIC DNA]</scope>
</reference>
<feature type="transmembrane region" description="Helical" evidence="5">
    <location>
        <begin position="163"/>
        <end position="183"/>
    </location>
</feature>
<sequence>MAGEAAKGTMGIFIVFVLSRALHPMVIDYSKVDGKMLYSKNSPAIMSQLLSMVFVNFLAWQEEGMKGVKACWAIPKGASIFIVIGLWYAFGDFLEMLSMGAMKGGVYQLLLQSKLLITAVMVMYLKGTMQSDLQWSVLVAATLAISAFVMVDSGSSDDAGIPLMGVAMVLFKVGVSCYAAVLSDAKLKGFSNMSMSAKLSLMSLSRVIASIAIAAVMEPGVQPSYHVSAAGFFDHWTLATWIVTLSFTSKSLITLYLLKSLDGIQKNVGEALAVIVIFLGQIAAGSSVFNLCAFLLACLVVILVRIYGLAGKVKAKTPEAGKTPVIQAIAGKNGATDLKVASISNSSP</sequence>
<organism evidence="6">
    <name type="scientific">Cladocopium goreaui</name>
    <dbReference type="NCBI Taxonomy" id="2562237"/>
    <lineage>
        <taxon>Eukaryota</taxon>
        <taxon>Sar</taxon>
        <taxon>Alveolata</taxon>
        <taxon>Dinophyceae</taxon>
        <taxon>Suessiales</taxon>
        <taxon>Symbiodiniaceae</taxon>
        <taxon>Cladocopium</taxon>
    </lineage>
</organism>
<dbReference type="InterPro" id="IPR007271">
    <property type="entry name" value="Nuc_sug_transpt"/>
</dbReference>
<dbReference type="AlphaFoldDB" id="A0A9P1CZQ2"/>
<evidence type="ECO:0000313" key="7">
    <source>
        <dbReference type="EMBL" id="CAL1153347.1"/>
    </source>
</evidence>
<evidence type="ECO:0000256" key="5">
    <source>
        <dbReference type="SAM" id="Phobius"/>
    </source>
</evidence>
<feature type="transmembrane region" description="Helical" evidence="5">
    <location>
        <begin position="270"/>
        <end position="287"/>
    </location>
</feature>
<feature type="transmembrane region" description="Helical" evidence="5">
    <location>
        <begin position="42"/>
        <end position="60"/>
    </location>
</feature>
<dbReference type="GO" id="GO:0000139">
    <property type="term" value="C:Golgi membrane"/>
    <property type="evidence" value="ECO:0007669"/>
    <property type="project" value="InterPro"/>
</dbReference>
<dbReference type="OrthoDB" id="419167at2759"/>
<feature type="transmembrane region" description="Helical" evidence="5">
    <location>
        <begin position="195"/>
        <end position="216"/>
    </location>
</feature>
<keyword evidence="9" id="KW-1185">Reference proteome</keyword>
<feature type="transmembrane region" description="Helical" evidence="5">
    <location>
        <begin position="72"/>
        <end position="90"/>
    </location>
</feature>
<keyword evidence="2 5" id="KW-0812">Transmembrane</keyword>
<comment type="caution">
    <text evidence="6">The sequence shown here is derived from an EMBL/GenBank/DDBJ whole genome shotgun (WGS) entry which is preliminary data.</text>
</comment>
<dbReference type="Pfam" id="PF04142">
    <property type="entry name" value="Nuc_sug_transp"/>
    <property type="match status" value="1"/>
</dbReference>
<dbReference type="PANTHER" id="PTHR10231">
    <property type="entry name" value="NUCLEOTIDE-SUGAR TRANSMEMBRANE TRANSPORTER"/>
    <property type="match status" value="1"/>
</dbReference>
<accession>A0A9P1CZQ2</accession>
<evidence type="ECO:0000256" key="4">
    <source>
        <dbReference type="ARBA" id="ARBA00023136"/>
    </source>
</evidence>
<evidence type="ECO:0000256" key="2">
    <source>
        <dbReference type="ARBA" id="ARBA00022692"/>
    </source>
</evidence>
<feature type="transmembrane region" description="Helical" evidence="5">
    <location>
        <begin position="12"/>
        <end position="30"/>
    </location>
</feature>
<evidence type="ECO:0000313" key="8">
    <source>
        <dbReference type="EMBL" id="CAL4787284.1"/>
    </source>
</evidence>
<dbReference type="EMBL" id="CAMXCT010002705">
    <property type="protein sequence ID" value="CAI3999972.1"/>
    <property type="molecule type" value="Genomic_DNA"/>
</dbReference>
<feature type="transmembrane region" description="Helical" evidence="5">
    <location>
        <begin position="132"/>
        <end position="151"/>
    </location>
</feature>
<evidence type="ECO:0000313" key="6">
    <source>
        <dbReference type="EMBL" id="CAI3999972.1"/>
    </source>
</evidence>